<name>A0ABR9VHC9_9CYAN</name>
<evidence type="ECO:0000259" key="4">
    <source>
        <dbReference type="Pfam" id="PF08240"/>
    </source>
</evidence>
<evidence type="ECO:0000313" key="6">
    <source>
        <dbReference type="Proteomes" id="UP000606776"/>
    </source>
</evidence>
<reference evidence="5 6" key="1">
    <citation type="submission" date="2020-10" db="EMBL/GenBank/DDBJ databases">
        <authorList>
            <person name="Castelo-Branco R."/>
            <person name="Eusebio N."/>
            <person name="Adriana R."/>
            <person name="Vieira A."/>
            <person name="Brugerolle De Fraissinette N."/>
            <person name="Rezende De Castro R."/>
            <person name="Schneider M.P."/>
            <person name="Vasconcelos V."/>
            <person name="Leao P.N."/>
        </authorList>
    </citation>
    <scope>NUCLEOTIDE SEQUENCE [LARGE SCALE GENOMIC DNA]</scope>
    <source>
        <strain evidence="5 6">LEGE 00250</strain>
    </source>
</reference>
<keyword evidence="1" id="KW-0479">Metal-binding</keyword>
<accession>A0ABR9VHC9</accession>
<dbReference type="Pfam" id="PF08240">
    <property type="entry name" value="ADH_N"/>
    <property type="match status" value="1"/>
</dbReference>
<evidence type="ECO:0000256" key="1">
    <source>
        <dbReference type="ARBA" id="ARBA00022723"/>
    </source>
</evidence>
<dbReference type="Proteomes" id="UP000606776">
    <property type="component" value="Unassembled WGS sequence"/>
</dbReference>
<dbReference type="InterPro" id="IPR047109">
    <property type="entry name" value="CAD-like"/>
</dbReference>
<organism evidence="5 6">
    <name type="scientific">Sphaerospermopsis aphanizomenoides LEGE 00250</name>
    <dbReference type="NCBI Taxonomy" id="2777972"/>
    <lineage>
        <taxon>Bacteria</taxon>
        <taxon>Bacillati</taxon>
        <taxon>Cyanobacteriota</taxon>
        <taxon>Cyanophyceae</taxon>
        <taxon>Nostocales</taxon>
        <taxon>Aphanizomenonaceae</taxon>
        <taxon>Sphaerospermopsis</taxon>
        <taxon>Sphaerospermopsis aphanizomenoides</taxon>
    </lineage>
</organism>
<keyword evidence="2" id="KW-0862">Zinc</keyword>
<keyword evidence="3" id="KW-0560">Oxidoreductase</keyword>
<feature type="domain" description="Alcohol dehydrogenase-like N-terminal" evidence="4">
    <location>
        <begin position="31"/>
        <end position="103"/>
    </location>
</feature>
<dbReference type="PANTHER" id="PTHR42683">
    <property type="entry name" value="ALDEHYDE REDUCTASE"/>
    <property type="match status" value="1"/>
</dbReference>
<dbReference type="RefSeq" id="WP_193943586.1">
    <property type="nucleotide sequence ID" value="NZ_JADEWB010000125.1"/>
</dbReference>
<proteinExistence type="predicted"/>
<keyword evidence="6" id="KW-1185">Reference proteome</keyword>
<dbReference type="InterPro" id="IPR013154">
    <property type="entry name" value="ADH-like_N"/>
</dbReference>
<sequence>MTLNEKFSSYAALKQGENLDKWEYEPAELGRQDIEIEVTHNGLCHTDIHMRDNDWNVSTFPLVAGYEVVGKVTKIKEDVTSLKIGDRVGFGWIRNSCRTCDAC</sequence>
<evidence type="ECO:0000256" key="2">
    <source>
        <dbReference type="ARBA" id="ARBA00022833"/>
    </source>
</evidence>
<gene>
    <name evidence="5" type="ORF">IQ227_18090</name>
</gene>
<evidence type="ECO:0000313" key="5">
    <source>
        <dbReference type="EMBL" id="MBE9237888.1"/>
    </source>
</evidence>
<evidence type="ECO:0000256" key="3">
    <source>
        <dbReference type="ARBA" id="ARBA00023002"/>
    </source>
</evidence>
<dbReference type="SUPFAM" id="SSF50129">
    <property type="entry name" value="GroES-like"/>
    <property type="match status" value="1"/>
</dbReference>
<dbReference type="InterPro" id="IPR011032">
    <property type="entry name" value="GroES-like_sf"/>
</dbReference>
<protein>
    <submittedName>
        <fullName evidence="5">Alcohol dehydrogenase catalytic domain-containing protein</fullName>
    </submittedName>
</protein>
<dbReference type="Gene3D" id="3.90.180.10">
    <property type="entry name" value="Medium-chain alcohol dehydrogenases, catalytic domain"/>
    <property type="match status" value="1"/>
</dbReference>
<comment type="caution">
    <text evidence="5">The sequence shown here is derived from an EMBL/GenBank/DDBJ whole genome shotgun (WGS) entry which is preliminary data.</text>
</comment>
<dbReference type="EMBL" id="JADEWB010000125">
    <property type="protein sequence ID" value="MBE9237888.1"/>
    <property type="molecule type" value="Genomic_DNA"/>
</dbReference>